<reference evidence="2 3" key="1">
    <citation type="submission" date="2023-11" db="EMBL/GenBank/DDBJ databases">
        <title>Arctic aerobic anoxygenic photoheterotroph Sediminicoccus rosea KRV36 adapts its photosynthesis to long days of polar summer.</title>
        <authorList>
            <person name="Tomasch J."/>
            <person name="Kopejtka K."/>
            <person name="Bily T."/>
            <person name="Gardiner A.T."/>
            <person name="Gardian Z."/>
            <person name="Shivaramu S."/>
            <person name="Koblizek M."/>
            <person name="Engelhardt F."/>
            <person name="Kaftan D."/>
        </authorList>
    </citation>
    <scope>NUCLEOTIDE SEQUENCE [LARGE SCALE GENOMIC DNA]</scope>
    <source>
        <strain evidence="2 3">R-30</strain>
    </source>
</reference>
<feature type="domain" description="Methyltransferase FkbM" evidence="1">
    <location>
        <begin position="18"/>
        <end position="182"/>
    </location>
</feature>
<dbReference type="GO" id="GO:0032259">
    <property type="term" value="P:methylation"/>
    <property type="evidence" value="ECO:0007669"/>
    <property type="project" value="UniProtKB-KW"/>
</dbReference>
<proteinExistence type="predicted"/>
<dbReference type="Pfam" id="PF05050">
    <property type="entry name" value="Methyltransf_21"/>
    <property type="match status" value="1"/>
</dbReference>
<dbReference type="InterPro" id="IPR006342">
    <property type="entry name" value="FkbM_mtfrase"/>
</dbReference>
<dbReference type="PANTHER" id="PTHR34203">
    <property type="entry name" value="METHYLTRANSFERASE, FKBM FAMILY PROTEIN"/>
    <property type="match status" value="1"/>
</dbReference>
<dbReference type="PANTHER" id="PTHR34203:SF15">
    <property type="entry name" value="SLL1173 PROTEIN"/>
    <property type="match status" value="1"/>
</dbReference>
<keyword evidence="2" id="KW-0489">Methyltransferase</keyword>
<protein>
    <submittedName>
        <fullName evidence="2">FkbM family methyltransferase</fullName>
    </submittedName>
</protein>
<dbReference type="Proteomes" id="UP001305521">
    <property type="component" value="Chromosome"/>
</dbReference>
<evidence type="ECO:0000313" key="3">
    <source>
        <dbReference type="Proteomes" id="UP001305521"/>
    </source>
</evidence>
<dbReference type="RefSeq" id="WP_318648157.1">
    <property type="nucleotide sequence ID" value="NZ_CP137852.1"/>
</dbReference>
<gene>
    <name evidence="2" type="ORF">R9Z33_19140</name>
</gene>
<dbReference type="InterPro" id="IPR052514">
    <property type="entry name" value="SAM-dependent_MTase"/>
</dbReference>
<name>A0ABZ0PER2_9PROT</name>
<evidence type="ECO:0000259" key="1">
    <source>
        <dbReference type="Pfam" id="PF05050"/>
    </source>
</evidence>
<accession>A0ABZ0PER2</accession>
<keyword evidence="2" id="KW-0808">Transferase</keyword>
<dbReference type="NCBIfam" id="TIGR01444">
    <property type="entry name" value="fkbM_fam"/>
    <property type="match status" value="1"/>
</dbReference>
<sequence length="245" mass="26415">MEELDFHRALHRPGVLLDIGAHDGLLTIPFAKLPGSHVHAFEPLPAAMARLGAALVAAFGAVPPHVTLHAEALGAAEGEAVLTLPVLDGVAQEQWASISKDYAEHRSVTTEAHRVRVIPLDSLDLREVTAIKLDAEGAEQEVLEGARRTLTRSRPVLSIEIEERHRRGSTRDVPALLAALGYAGFFWHAGALRPMAEFDAARMQVASPDPAVFAASDPYIFSFFFLPDETAGEILASDRLRAASP</sequence>
<dbReference type="GO" id="GO:0008168">
    <property type="term" value="F:methyltransferase activity"/>
    <property type="evidence" value="ECO:0007669"/>
    <property type="project" value="UniProtKB-KW"/>
</dbReference>
<evidence type="ECO:0000313" key="2">
    <source>
        <dbReference type="EMBL" id="WPB84199.1"/>
    </source>
</evidence>
<dbReference type="InterPro" id="IPR029063">
    <property type="entry name" value="SAM-dependent_MTases_sf"/>
</dbReference>
<organism evidence="2 3">
    <name type="scientific">Sediminicoccus rosea</name>
    <dbReference type="NCBI Taxonomy" id="1225128"/>
    <lineage>
        <taxon>Bacteria</taxon>
        <taxon>Pseudomonadati</taxon>
        <taxon>Pseudomonadota</taxon>
        <taxon>Alphaproteobacteria</taxon>
        <taxon>Acetobacterales</taxon>
        <taxon>Roseomonadaceae</taxon>
        <taxon>Sediminicoccus</taxon>
    </lineage>
</organism>
<dbReference type="SUPFAM" id="SSF53335">
    <property type="entry name" value="S-adenosyl-L-methionine-dependent methyltransferases"/>
    <property type="match status" value="1"/>
</dbReference>
<keyword evidence="3" id="KW-1185">Reference proteome</keyword>
<dbReference type="Gene3D" id="3.40.50.150">
    <property type="entry name" value="Vaccinia Virus protein VP39"/>
    <property type="match status" value="1"/>
</dbReference>
<dbReference type="EMBL" id="CP137852">
    <property type="protein sequence ID" value="WPB84199.1"/>
    <property type="molecule type" value="Genomic_DNA"/>
</dbReference>